<dbReference type="NCBIfam" id="TIGR03936">
    <property type="entry name" value="sam_1_link_chp"/>
    <property type="match status" value="1"/>
</dbReference>
<dbReference type="InterPro" id="IPR018768">
    <property type="entry name" value="DUF2344"/>
</dbReference>
<reference evidence="2" key="1">
    <citation type="submission" date="2022-01" db="EMBL/GenBank/DDBJ databases">
        <title>Novel bile acid biosynthetic pathways are enriched in the microbiome of centenarians.</title>
        <authorList>
            <person name="Sato Y."/>
            <person name="Atarashi K."/>
            <person name="Plichta R.D."/>
            <person name="Arai Y."/>
            <person name="Sasajima S."/>
            <person name="Kearney M.S."/>
            <person name="Suda W."/>
            <person name="Takeshita K."/>
            <person name="Sasaki T."/>
            <person name="Okamoto S."/>
            <person name="Skelly N.A."/>
            <person name="Okamura Y."/>
            <person name="Vlamakis H."/>
            <person name="Li Y."/>
            <person name="Tanoue T."/>
            <person name="Takei H."/>
            <person name="Nittono H."/>
            <person name="Narushima S."/>
            <person name="Irie J."/>
            <person name="Itoh H."/>
            <person name="Moriya K."/>
            <person name="Sugiura Y."/>
            <person name="Suematsu M."/>
            <person name="Moritoki N."/>
            <person name="Shibata S."/>
            <person name="Littman R.D."/>
            <person name="Fischbach A.M."/>
            <person name="Uwamino Y."/>
            <person name="Inoue T."/>
            <person name="Honda A."/>
            <person name="Hattori M."/>
            <person name="Murai T."/>
            <person name="Xavier J.R."/>
            <person name="Hirose N."/>
            <person name="Honda K."/>
        </authorList>
    </citation>
    <scope>NUCLEOTIDE SEQUENCE</scope>
    <source>
        <strain evidence="2">CE91-St55</strain>
    </source>
</reference>
<accession>A0AA37JP14</accession>
<evidence type="ECO:0000313" key="3">
    <source>
        <dbReference type="Proteomes" id="UP001055091"/>
    </source>
</evidence>
<dbReference type="Proteomes" id="UP001055091">
    <property type="component" value="Unassembled WGS sequence"/>
</dbReference>
<dbReference type="RefSeq" id="WP_195521797.1">
    <property type="nucleotide sequence ID" value="NZ_BQNJ01000002.1"/>
</dbReference>
<evidence type="ECO:0000259" key="1">
    <source>
        <dbReference type="Pfam" id="PF10105"/>
    </source>
</evidence>
<feature type="domain" description="DUF2344" evidence="1">
    <location>
        <begin position="2"/>
        <end position="186"/>
    </location>
</feature>
<protein>
    <submittedName>
        <fullName evidence="2">Radical SAM protein</fullName>
    </submittedName>
</protein>
<comment type="caution">
    <text evidence="2">The sequence shown here is derived from an EMBL/GenBank/DDBJ whole genome shotgun (WGS) entry which is preliminary data.</text>
</comment>
<dbReference type="Pfam" id="PF10105">
    <property type="entry name" value="DUF2344"/>
    <property type="match status" value="1"/>
</dbReference>
<name>A0AA37JP14_9FIRM</name>
<dbReference type="AlphaFoldDB" id="A0AA37JP14"/>
<organism evidence="2 3">
    <name type="scientific">Hungatella hathewayi</name>
    <dbReference type="NCBI Taxonomy" id="154046"/>
    <lineage>
        <taxon>Bacteria</taxon>
        <taxon>Bacillati</taxon>
        <taxon>Bacillota</taxon>
        <taxon>Clostridia</taxon>
        <taxon>Lachnospirales</taxon>
        <taxon>Lachnospiraceae</taxon>
        <taxon>Hungatella</taxon>
    </lineage>
</organism>
<proteinExistence type="predicted"/>
<dbReference type="EMBL" id="BQNJ01000002">
    <property type="protein sequence ID" value="GKH03602.1"/>
    <property type="molecule type" value="Genomic_DNA"/>
</dbReference>
<sequence>MKVRIKFSKQGPVKFIGHLDVMRYFQKAMRRAAIDIKYSEGFSPHQIMSFAAPLGLGLTSNGEYMDIEVNSMTDCETMKNQLNEVMVEGIQILECHKLEDRAKNAMSIVAAADYTITFREGKAPSDPEAFFKGLEEFYRQDQIITVKKTKKGEREMDLKPAIYELSTEGGRIFMKVSAGSQDNLKPELVMETYDRWRGESCPEFAFLIQREEVYGNIGDEELKNLVPLGLIGEAVE</sequence>
<gene>
    <name evidence="2" type="ORF">CE91St55_55830</name>
</gene>
<evidence type="ECO:0000313" key="2">
    <source>
        <dbReference type="EMBL" id="GKH03602.1"/>
    </source>
</evidence>